<comment type="subcellular location">
    <subcellularLocation>
        <location evidence="8">Cytoplasm</location>
    </subcellularLocation>
</comment>
<dbReference type="Gene3D" id="3.10.310.10">
    <property type="entry name" value="Diaminopimelate Epimerase, Chain A, domain 1"/>
    <property type="match status" value="2"/>
</dbReference>
<feature type="binding site" evidence="8">
    <location>
        <position position="65"/>
    </location>
    <ligand>
        <name>substrate</name>
    </ligand>
</feature>
<dbReference type="NCBIfam" id="TIGR00652">
    <property type="entry name" value="DapF"/>
    <property type="match status" value="1"/>
</dbReference>
<evidence type="ECO:0000256" key="8">
    <source>
        <dbReference type="HAMAP-Rule" id="MF_00197"/>
    </source>
</evidence>
<comment type="caution">
    <text evidence="8">Lacks conserved residue(s) required for the propagation of feature annotation.</text>
</comment>
<comment type="similarity">
    <text evidence="2 8">Belongs to the diaminopimelate epimerase family.</text>
</comment>
<feature type="site" description="Could be important to modulate the pK values of the two catalytic cysteine residues" evidence="8">
    <location>
        <position position="140"/>
    </location>
</feature>
<accession>A0A6S6SRW6</accession>
<dbReference type="PANTHER" id="PTHR31689">
    <property type="entry name" value="DIAMINOPIMELATE EPIMERASE, CHLOROPLASTIC"/>
    <property type="match status" value="1"/>
</dbReference>
<feature type="site" description="Could be important to modulate the pK values of the two catalytic cysteine residues" evidence="8">
    <location>
        <position position="190"/>
    </location>
</feature>
<feature type="active site" description="Proton acceptor" evidence="8">
    <location>
        <position position="200"/>
    </location>
</feature>
<dbReference type="Pfam" id="PF01678">
    <property type="entry name" value="DAP_epimerase"/>
    <property type="match status" value="2"/>
</dbReference>
<dbReference type="HAMAP" id="MF_00197">
    <property type="entry name" value="DAP_epimerase"/>
    <property type="match status" value="1"/>
</dbReference>
<evidence type="ECO:0000256" key="2">
    <source>
        <dbReference type="ARBA" id="ARBA00010219"/>
    </source>
</evidence>
<feature type="binding site" evidence="8">
    <location>
        <position position="172"/>
    </location>
    <ligand>
        <name>substrate</name>
    </ligand>
</feature>
<feature type="active site" description="Proton donor" evidence="8">
    <location>
        <position position="74"/>
    </location>
</feature>
<feature type="binding site" evidence="8">
    <location>
        <begin position="75"/>
        <end position="76"/>
    </location>
    <ligand>
        <name>substrate</name>
    </ligand>
</feature>
<gene>
    <name evidence="8" type="primary">dapF</name>
    <name evidence="10" type="ORF">HELGO_WM37948</name>
</gene>
<name>A0A6S6SRW6_9BACT</name>
<comment type="function">
    <text evidence="8">Catalyzes the stereoinversion of LL-2,6-diaminopimelate (L,L-DAP) to meso-diaminopimelate (meso-DAP), a precursor of L-lysine and an essential component of the bacterial peptidoglycan.</text>
</comment>
<dbReference type="InterPro" id="IPR018510">
    <property type="entry name" value="DAP_epimerase_AS"/>
</dbReference>
<evidence type="ECO:0000256" key="6">
    <source>
        <dbReference type="ARBA" id="ARBA00023235"/>
    </source>
</evidence>
<dbReference type="PANTHER" id="PTHR31689:SF0">
    <property type="entry name" value="DIAMINOPIMELATE EPIMERASE"/>
    <property type="match status" value="1"/>
</dbReference>
<dbReference type="EC" id="5.1.1.7" evidence="3 8"/>
<keyword evidence="8" id="KW-0963">Cytoplasm</keyword>
<dbReference type="GO" id="GO:0005829">
    <property type="term" value="C:cytosol"/>
    <property type="evidence" value="ECO:0007669"/>
    <property type="project" value="TreeGrafter"/>
</dbReference>
<organism evidence="10">
    <name type="scientific">uncultured Aureispira sp</name>
    <dbReference type="NCBI Taxonomy" id="1331704"/>
    <lineage>
        <taxon>Bacteria</taxon>
        <taxon>Pseudomonadati</taxon>
        <taxon>Bacteroidota</taxon>
        <taxon>Saprospiria</taxon>
        <taxon>Saprospirales</taxon>
        <taxon>Saprospiraceae</taxon>
        <taxon>Aureispira</taxon>
        <taxon>environmental samples</taxon>
    </lineage>
</organism>
<sequence length="263" mass="29531">MQIPFYKYQGTGNDFILIDNRTEAIQDLSPHLIARWCDRRFGIGADGLMLLQQKEGFDFEMVYYNSDGNPSSMCGNGGRCITAFANFLGILKDQKAYFLAVDGPHEALLTKENYVELKMTDVKASHYNSTRIFLDTGSPHHIEFVAQIKGLDVYKKGKAIRNNKTYKKEGTNVNFVAIQAKNQIEVATYERGVEDETLSCGTGVTAAALAYHLEFSKDHAPLPVSIQTKGGQLNVHFKYQAHLFYDIWLCGPATPVFHGFINR</sequence>
<feature type="binding site" evidence="8">
    <location>
        <begin position="190"/>
        <end position="191"/>
    </location>
    <ligand>
        <name>substrate</name>
    </ligand>
</feature>
<feature type="active site" evidence="9">
    <location>
        <position position="74"/>
    </location>
</feature>
<evidence type="ECO:0000256" key="3">
    <source>
        <dbReference type="ARBA" id="ARBA00013080"/>
    </source>
</evidence>
<comment type="catalytic activity">
    <reaction evidence="7 8">
        <text>(2S,6S)-2,6-diaminopimelate = meso-2,6-diaminopimelate</text>
        <dbReference type="Rhea" id="RHEA:15393"/>
        <dbReference type="ChEBI" id="CHEBI:57609"/>
        <dbReference type="ChEBI" id="CHEBI:57791"/>
        <dbReference type="EC" id="5.1.1.7"/>
    </reaction>
</comment>
<evidence type="ECO:0000256" key="1">
    <source>
        <dbReference type="ARBA" id="ARBA00005196"/>
    </source>
</evidence>
<proteinExistence type="inferred from homology"/>
<dbReference type="InterPro" id="IPR001653">
    <property type="entry name" value="DAP_epimerase_DapF"/>
</dbReference>
<evidence type="ECO:0000256" key="9">
    <source>
        <dbReference type="PROSITE-ProRule" id="PRU10125"/>
    </source>
</evidence>
<dbReference type="GO" id="GO:0008837">
    <property type="term" value="F:diaminopimelate epimerase activity"/>
    <property type="evidence" value="ECO:0007669"/>
    <property type="project" value="UniProtKB-UniRule"/>
</dbReference>
<keyword evidence="6 8" id="KW-0413">Isomerase</keyword>
<comment type="pathway">
    <text evidence="1 8">Amino-acid biosynthesis; L-lysine biosynthesis via DAP pathway; DL-2,6-diaminopimelate from LL-2,6-diaminopimelate: step 1/1.</text>
</comment>
<reference evidence="10" key="1">
    <citation type="submission" date="2020-01" db="EMBL/GenBank/DDBJ databases">
        <authorList>
            <person name="Meier V. D."/>
            <person name="Meier V D."/>
        </authorList>
    </citation>
    <scope>NUCLEOTIDE SEQUENCE</scope>
    <source>
        <strain evidence="10">HLG_WM_MAG_10</strain>
    </source>
</reference>
<dbReference type="UniPathway" id="UPA00034">
    <property type="reaction ID" value="UER00025"/>
</dbReference>
<feature type="binding site" evidence="8">
    <location>
        <position position="13"/>
    </location>
    <ligand>
        <name>substrate</name>
    </ligand>
</feature>
<dbReference type="EMBL" id="CACVAQ010000174">
    <property type="protein sequence ID" value="CAA6811279.1"/>
    <property type="molecule type" value="Genomic_DNA"/>
</dbReference>
<evidence type="ECO:0000313" key="10">
    <source>
        <dbReference type="EMBL" id="CAA6811279.1"/>
    </source>
</evidence>
<keyword evidence="4 8" id="KW-0028">Amino-acid biosynthesis</keyword>
<dbReference type="PROSITE" id="PS01326">
    <property type="entry name" value="DAP_EPIMERASE"/>
    <property type="match status" value="1"/>
</dbReference>
<protein>
    <recommendedName>
        <fullName evidence="3 8">Diaminopimelate epimerase</fullName>
        <shortName evidence="8">DAP epimerase</shortName>
        <ecNumber evidence="3 8">5.1.1.7</ecNumber>
    </recommendedName>
    <alternativeName>
        <fullName evidence="8">PLP-independent amino acid racemase</fullName>
    </alternativeName>
</protein>
<dbReference type="AlphaFoldDB" id="A0A6S6SRW6"/>
<evidence type="ECO:0000256" key="4">
    <source>
        <dbReference type="ARBA" id="ARBA00022605"/>
    </source>
</evidence>
<keyword evidence="5 8" id="KW-0457">Lysine biosynthesis</keyword>
<evidence type="ECO:0000256" key="7">
    <source>
        <dbReference type="ARBA" id="ARBA00051712"/>
    </source>
</evidence>
<dbReference type="GO" id="GO:0009089">
    <property type="term" value="P:lysine biosynthetic process via diaminopimelate"/>
    <property type="evidence" value="ECO:0007669"/>
    <property type="project" value="UniProtKB-UniRule"/>
</dbReference>
<comment type="subunit">
    <text evidence="8">Homodimer.</text>
</comment>
<evidence type="ECO:0000256" key="5">
    <source>
        <dbReference type="ARBA" id="ARBA00023154"/>
    </source>
</evidence>
<feature type="binding site" evidence="8">
    <location>
        <begin position="201"/>
        <end position="202"/>
    </location>
    <ligand>
        <name>substrate</name>
    </ligand>
</feature>
<dbReference type="SUPFAM" id="SSF54506">
    <property type="entry name" value="Diaminopimelate epimerase-like"/>
    <property type="match status" value="2"/>
</dbReference>